<dbReference type="GO" id="GO:0009231">
    <property type="term" value="P:riboflavin biosynthetic process"/>
    <property type="evidence" value="ECO:0007669"/>
    <property type="project" value="InterPro"/>
</dbReference>
<dbReference type="Proteomes" id="UP000656042">
    <property type="component" value="Unassembled WGS sequence"/>
</dbReference>
<dbReference type="InterPro" id="IPR002734">
    <property type="entry name" value="RibDG_C"/>
</dbReference>
<dbReference type="PANTHER" id="PTHR38011:SF11">
    <property type="entry name" value="2,5-DIAMINO-6-RIBOSYLAMINO-4(3H)-PYRIMIDINONE 5'-PHOSPHATE REDUCTASE"/>
    <property type="match status" value="1"/>
</dbReference>
<dbReference type="InterPro" id="IPR024072">
    <property type="entry name" value="DHFR-like_dom_sf"/>
</dbReference>
<dbReference type="AlphaFoldDB" id="A0A8J3C086"/>
<keyword evidence="3" id="KW-1185">Reference proteome</keyword>
<protein>
    <submittedName>
        <fullName evidence="2">Pyrimidine reductase</fullName>
    </submittedName>
</protein>
<evidence type="ECO:0000259" key="1">
    <source>
        <dbReference type="Pfam" id="PF01872"/>
    </source>
</evidence>
<feature type="domain" description="Bacterial bifunctional deaminase-reductase C-terminal" evidence="1">
    <location>
        <begin position="6"/>
        <end position="170"/>
    </location>
</feature>
<evidence type="ECO:0000313" key="2">
    <source>
        <dbReference type="EMBL" id="GGK88399.1"/>
    </source>
</evidence>
<comment type="caution">
    <text evidence="2">The sequence shown here is derived from an EMBL/GenBank/DDBJ whole genome shotgun (WGS) entry which is preliminary data.</text>
</comment>
<proteinExistence type="predicted"/>
<dbReference type="GO" id="GO:0008703">
    <property type="term" value="F:5-amino-6-(5-phosphoribosylamino)uracil reductase activity"/>
    <property type="evidence" value="ECO:0007669"/>
    <property type="project" value="InterPro"/>
</dbReference>
<gene>
    <name evidence="2" type="ORF">GCM10012284_23010</name>
</gene>
<dbReference type="Gene3D" id="3.40.430.10">
    <property type="entry name" value="Dihydrofolate Reductase, subunit A"/>
    <property type="match status" value="1"/>
</dbReference>
<name>A0A8J3C086_9ACTN</name>
<dbReference type="Pfam" id="PF01872">
    <property type="entry name" value="RibD_C"/>
    <property type="match status" value="1"/>
</dbReference>
<dbReference type="InterPro" id="IPR050765">
    <property type="entry name" value="Riboflavin_Biosynth_HTPR"/>
</dbReference>
<evidence type="ECO:0000313" key="3">
    <source>
        <dbReference type="Proteomes" id="UP000656042"/>
    </source>
</evidence>
<organism evidence="2 3">
    <name type="scientific">Mangrovihabitans endophyticus</name>
    <dbReference type="NCBI Taxonomy" id="1751298"/>
    <lineage>
        <taxon>Bacteria</taxon>
        <taxon>Bacillati</taxon>
        <taxon>Actinomycetota</taxon>
        <taxon>Actinomycetes</taxon>
        <taxon>Micromonosporales</taxon>
        <taxon>Micromonosporaceae</taxon>
        <taxon>Mangrovihabitans</taxon>
    </lineage>
</organism>
<dbReference type="PANTHER" id="PTHR38011">
    <property type="entry name" value="DIHYDROFOLATE REDUCTASE FAMILY PROTEIN (AFU_ORTHOLOGUE AFUA_8G06820)"/>
    <property type="match status" value="1"/>
</dbReference>
<reference evidence="2" key="1">
    <citation type="journal article" date="2014" name="Int. J. Syst. Evol. Microbiol.">
        <title>Complete genome sequence of Corynebacterium casei LMG S-19264T (=DSM 44701T), isolated from a smear-ripened cheese.</title>
        <authorList>
            <consortium name="US DOE Joint Genome Institute (JGI-PGF)"/>
            <person name="Walter F."/>
            <person name="Albersmeier A."/>
            <person name="Kalinowski J."/>
            <person name="Ruckert C."/>
        </authorList>
    </citation>
    <scope>NUCLEOTIDE SEQUENCE</scope>
    <source>
        <strain evidence="2">CGMCC 4.7299</strain>
    </source>
</reference>
<sequence>MGKLVAVEYVSLDGVFEEPVWSGPYFNDELGSFQDDNLSEADALLLGRKTYEGFKAAWPSMEAQTGDFGKKMNSMGKHVATTTLNEPEWNASFLPGDIAAAVAELKEGPANLLLNGSAALLNHLTKHNLVDEYRIMIYPVVLGEGRKLWHDGTKIALSHTKSWTTKTGVQVVTYVPA</sequence>
<reference evidence="2" key="2">
    <citation type="submission" date="2020-09" db="EMBL/GenBank/DDBJ databases">
        <authorList>
            <person name="Sun Q."/>
            <person name="Zhou Y."/>
        </authorList>
    </citation>
    <scope>NUCLEOTIDE SEQUENCE</scope>
    <source>
        <strain evidence="2">CGMCC 4.7299</strain>
    </source>
</reference>
<dbReference type="SUPFAM" id="SSF53597">
    <property type="entry name" value="Dihydrofolate reductase-like"/>
    <property type="match status" value="1"/>
</dbReference>
<accession>A0A8J3C086</accession>
<dbReference type="EMBL" id="BMMX01000007">
    <property type="protein sequence ID" value="GGK88399.1"/>
    <property type="molecule type" value="Genomic_DNA"/>
</dbReference>
<dbReference type="RefSeq" id="WP_189079144.1">
    <property type="nucleotide sequence ID" value="NZ_BMMX01000007.1"/>
</dbReference>